<dbReference type="GeneID" id="49385412"/>
<gene>
    <name evidence="2" type="ORF">SLAV_21915</name>
</gene>
<dbReference type="RefSeq" id="WP_100660935.1">
    <property type="nucleotide sequence ID" value="NZ_CP024985.1"/>
</dbReference>
<feature type="region of interest" description="Disordered" evidence="1">
    <location>
        <begin position="745"/>
        <end position="769"/>
    </location>
</feature>
<accession>A0A2K8PJA9</accession>
<organism evidence="2 3">
    <name type="scientific">Streptomyces lavendulae subsp. lavendulae</name>
    <dbReference type="NCBI Taxonomy" id="58340"/>
    <lineage>
        <taxon>Bacteria</taxon>
        <taxon>Bacillati</taxon>
        <taxon>Actinomycetota</taxon>
        <taxon>Actinomycetes</taxon>
        <taxon>Kitasatosporales</taxon>
        <taxon>Streptomycetaceae</taxon>
        <taxon>Streptomyces</taxon>
    </lineage>
</organism>
<feature type="compositionally biased region" description="Low complexity" evidence="1">
    <location>
        <begin position="642"/>
        <end position="660"/>
    </location>
</feature>
<name>A0A2K8PJA9_STRLA</name>
<feature type="region of interest" description="Disordered" evidence="1">
    <location>
        <begin position="630"/>
        <end position="665"/>
    </location>
</feature>
<evidence type="ECO:0000313" key="2">
    <source>
        <dbReference type="EMBL" id="ATZ26200.1"/>
    </source>
</evidence>
<keyword evidence="3" id="KW-1185">Reference proteome</keyword>
<dbReference type="KEGG" id="slx:SLAV_21915"/>
<dbReference type="Proteomes" id="UP000231791">
    <property type="component" value="Chromosome"/>
</dbReference>
<feature type="compositionally biased region" description="Gly residues" evidence="1">
    <location>
        <begin position="631"/>
        <end position="641"/>
    </location>
</feature>
<protein>
    <submittedName>
        <fullName evidence="2">Uncharacterized protein</fullName>
    </submittedName>
</protein>
<dbReference type="AlphaFoldDB" id="A0A2K8PJA9"/>
<proteinExistence type="predicted"/>
<reference evidence="2 3" key="1">
    <citation type="submission" date="2017-11" db="EMBL/GenBank/DDBJ databases">
        <title>Complete genome sequence of Streptomyces lavendulae subsp. lavendulae CCM 3239 (formerly 'Streptomyces aureofaciens CCM 3239'), the producer of the angucycline-type antibiotic auricin.</title>
        <authorList>
            <person name="Busche T."/>
            <person name="Novakova R."/>
            <person name="Al'Dilaimi A."/>
            <person name="Homerova D."/>
            <person name="Feckova L."/>
            <person name="Rezuchova B."/>
            <person name="Mingyar E."/>
            <person name="Csolleiova D."/>
            <person name="Bekeova C."/>
            <person name="Winkler A."/>
            <person name="Sevcikova B."/>
            <person name="Kalinowski J."/>
            <person name="Kormanec J."/>
            <person name="Ruckert C."/>
        </authorList>
    </citation>
    <scope>NUCLEOTIDE SEQUENCE [LARGE SCALE GENOMIC DNA]</scope>
    <source>
        <strain evidence="2 3">CCM 3239</strain>
    </source>
</reference>
<evidence type="ECO:0000256" key="1">
    <source>
        <dbReference type="SAM" id="MobiDB-lite"/>
    </source>
</evidence>
<evidence type="ECO:0000313" key="3">
    <source>
        <dbReference type="Proteomes" id="UP000231791"/>
    </source>
</evidence>
<dbReference type="EMBL" id="CP024985">
    <property type="protein sequence ID" value="ATZ26200.1"/>
    <property type="molecule type" value="Genomic_DNA"/>
</dbReference>
<sequence length="769" mass="81526">MPVNTPRSLTVTWGSESVIVSSIDHDLPAPGEPSAQGEVIAAGAANPQALLPDGAWRAIARATTMPEGIALQLRTSPRDPGGLLLEENVEGATLRSVVTRVHLSELLPGIQPRTGMEVNEVPDPQVEGLTRDGQPCAVVRYRYKDFGHLKDHVWQTLHGTLSINSYASSILARKVTRSLITHPVEVTFEDGTPSFHGLVVRDGITRLASAWNVLAGPDADAAKTATHAVGSLFGGIRPDAGEAAPALDERLAEHREQWREGIRKEFAHEMGLLEPGLRAAQIAQTFVVPAQIAVGARHHPGHPLAPQDLFDDAIRSILASVHVDFKQWDAAAQHVEVITRALKRVIQQGDSLVPAEDLQAVYGLAVGRTSPGELPTAFRDHTIPGTPLWRSVYLVHALTRAGLFEQLKDQAKTIKGGRRMGPKGFAELLGPLVDLPWRSHKRAVTKQARNAWNNGGVLTDDVMLDWDPVPTGDFTSLIGPASQGDLNARCTLAVAGGIALIADKLLTRNVGSALGAAKEKGGVPFRSDVNQVVQDLSRQDNELGLWTLALAANAFRADALPENAVTLRQLIRKDPDVGAVGRAYVHFRVDLAQPDRIARDENGVPEQLYQWDVVAASDEKRAKPAKAAAGAGAGAGAGTGADAGAPDAAAGTGAASSEGAADGGGGPGAAAVFLAPAGLDGRPASQRAADDRDVLRTSLAAAHDALERLKLLEPEVGAHTPVIPLPGLKELNRILIGLTTDIENLRRRTEDLHEEDDGEDGEDTEEGRG</sequence>
<feature type="compositionally biased region" description="Acidic residues" evidence="1">
    <location>
        <begin position="752"/>
        <end position="769"/>
    </location>
</feature>